<dbReference type="STRING" id="92696.A0A4R0R1Z6"/>
<dbReference type="InterPro" id="IPR011009">
    <property type="entry name" value="Kinase-like_dom_sf"/>
</dbReference>
<evidence type="ECO:0000313" key="1">
    <source>
        <dbReference type="EMBL" id="TCD61011.1"/>
    </source>
</evidence>
<dbReference type="Proteomes" id="UP000292702">
    <property type="component" value="Unassembled WGS sequence"/>
</dbReference>
<dbReference type="Gene3D" id="3.30.200.20">
    <property type="entry name" value="Phosphorylase Kinase, domain 1"/>
    <property type="match status" value="1"/>
</dbReference>
<comment type="caution">
    <text evidence="1">The sequence shown here is derived from an EMBL/GenBank/DDBJ whole genome shotgun (WGS) entry which is preliminary data.</text>
</comment>
<proteinExistence type="predicted"/>
<sequence>MFSPAADLTSDLFNYTSGRWIINDALRHEERRHFFNVDELSRLAAESVNRSPDDVVKFEKLAEGGFNRSFLITMRDKFQLVARIPYPYTVPKYFAIASEVATMDYLRAFGLPIPKIYG</sequence>
<evidence type="ECO:0000313" key="2">
    <source>
        <dbReference type="Proteomes" id="UP000292702"/>
    </source>
</evidence>
<dbReference type="EMBL" id="RWJN01000516">
    <property type="protein sequence ID" value="TCD61011.1"/>
    <property type="molecule type" value="Genomic_DNA"/>
</dbReference>
<accession>A0A4R0R1Z6</accession>
<dbReference type="OrthoDB" id="2785096at2759"/>
<evidence type="ECO:0008006" key="3">
    <source>
        <dbReference type="Google" id="ProtNLM"/>
    </source>
</evidence>
<dbReference type="SUPFAM" id="SSF56112">
    <property type="entry name" value="Protein kinase-like (PK-like)"/>
    <property type="match status" value="1"/>
</dbReference>
<keyword evidence="2" id="KW-1185">Reference proteome</keyword>
<dbReference type="PANTHER" id="PTHR36091:SF2">
    <property type="entry name" value="AMINOGLYCOSIDE PHOSPHOTRANSFERASE DOMAIN-CONTAINING PROTEIN"/>
    <property type="match status" value="1"/>
</dbReference>
<organism evidence="1 2">
    <name type="scientific">Steccherinum ochraceum</name>
    <dbReference type="NCBI Taxonomy" id="92696"/>
    <lineage>
        <taxon>Eukaryota</taxon>
        <taxon>Fungi</taxon>
        <taxon>Dikarya</taxon>
        <taxon>Basidiomycota</taxon>
        <taxon>Agaricomycotina</taxon>
        <taxon>Agaricomycetes</taxon>
        <taxon>Polyporales</taxon>
        <taxon>Steccherinaceae</taxon>
        <taxon>Steccherinum</taxon>
    </lineage>
</organism>
<gene>
    <name evidence="1" type="ORF">EIP91_009162</name>
</gene>
<dbReference type="PANTHER" id="PTHR36091">
    <property type="entry name" value="ALTERED INHERITANCE OF MITOCHONDRIA PROTEIN 9, MITOCHONDRIAL"/>
    <property type="match status" value="1"/>
</dbReference>
<protein>
    <recommendedName>
        <fullName evidence="3">Aminoglycoside phosphotransferase domain-containing protein</fullName>
    </recommendedName>
</protein>
<dbReference type="InterPro" id="IPR051035">
    <property type="entry name" value="Mito_inheritance_9"/>
</dbReference>
<name>A0A4R0R1Z6_9APHY</name>
<dbReference type="GO" id="GO:0005739">
    <property type="term" value="C:mitochondrion"/>
    <property type="evidence" value="ECO:0007669"/>
    <property type="project" value="TreeGrafter"/>
</dbReference>
<dbReference type="AlphaFoldDB" id="A0A4R0R1Z6"/>
<reference evidence="1 2" key="1">
    <citation type="submission" date="2018-11" db="EMBL/GenBank/DDBJ databases">
        <title>Genome assembly of Steccherinum ochraceum LE-BIN_3174, the white-rot fungus of the Steccherinaceae family (The Residual Polyporoid clade, Polyporales, Basidiomycota).</title>
        <authorList>
            <person name="Fedorova T.V."/>
            <person name="Glazunova O.A."/>
            <person name="Landesman E.O."/>
            <person name="Moiseenko K.V."/>
            <person name="Psurtseva N.V."/>
            <person name="Savinova O.S."/>
            <person name="Shakhova N.V."/>
            <person name="Tyazhelova T.V."/>
            <person name="Vasina D.V."/>
        </authorList>
    </citation>
    <scope>NUCLEOTIDE SEQUENCE [LARGE SCALE GENOMIC DNA]</scope>
    <source>
        <strain evidence="1 2">LE-BIN_3174</strain>
    </source>
</reference>